<dbReference type="Gene3D" id="1.10.238.10">
    <property type="entry name" value="EF-hand"/>
    <property type="match status" value="2"/>
</dbReference>
<sequence>MLLIKPPKRRAAANKAAAPVKRPSRLAKEHGLTAAQEAEIREAFGLFAIQHPDHEDSKEGVIRRDDVRRCLISLNLGPQRSELAEILSTIDPLNTGFVPFEPFFSYAAIAMHSQDEDEDEEDDGDGEDDEEVYRETSNMEEVRAAYKLFTHGGPGPITLAHLRRVAKELREDVPEELLRDMIREANGAAKGNPSVGGVGLEEFENVMRRAGMSF</sequence>
<proteinExistence type="predicted"/>
<keyword evidence="5" id="KW-1185">Reference proteome</keyword>
<name>A0A6A6V0Z0_9PLEO</name>
<accession>A0A6A6V0Z0</accession>
<dbReference type="EMBL" id="MU006596">
    <property type="protein sequence ID" value="KAF2743599.1"/>
    <property type="molecule type" value="Genomic_DNA"/>
</dbReference>
<protein>
    <recommendedName>
        <fullName evidence="1">Calmodulin</fullName>
    </recommendedName>
</protein>
<dbReference type="AlphaFoldDB" id="A0A6A6V0Z0"/>
<gene>
    <name evidence="4" type="ORF">M011DRAFT_480734</name>
</gene>
<dbReference type="GO" id="GO:0016460">
    <property type="term" value="C:myosin II complex"/>
    <property type="evidence" value="ECO:0007669"/>
    <property type="project" value="TreeGrafter"/>
</dbReference>
<evidence type="ECO:0000313" key="4">
    <source>
        <dbReference type="EMBL" id="KAF2743599.1"/>
    </source>
</evidence>
<dbReference type="SUPFAM" id="SSF47473">
    <property type="entry name" value="EF-hand"/>
    <property type="match status" value="1"/>
</dbReference>
<dbReference type="InterPro" id="IPR011992">
    <property type="entry name" value="EF-hand-dom_pair"/>
</dbReference>
<feature type="region of interest" description="Disordered" evidence="3">
    <location>
        <begin position="113"/>
        <end position="132"/>
    </location>
</feature>
<dbReference type="PANTHER" id="PTHR23048">
    <property type="entry name" value="MYOSIN LIGHT CHAIN 1, 3"/>
    <property type="match status" value="1"/>
</dbReference>
<dbReference type="InterPro" id="IPR050230">
    <property type="entry name" value="CALM/Myosin/TropC-like"/>
</dbReference>
<keyword evidence="2" id="KW-0677">Repeat</keyword>
<dbReference type="Proteomes" id="UP000799440">
    <property type="component" value="Unassembled WGS sequence"/>
</dbReference>
<dbReference type="PANTHER" id="PTHR23048:SF0">
    <property type="entry name" value="CALMODULIN LIKE 3"/>
    <property type="match status" value="1"/>
</dbReference>
<evidence type="ECO:0000256" key="1">
    <source>
        <dbReference type="ARBA" id="ARBA00020786"/>
    </source>
</evidence>
<evidence type="ECO:0000256" key="2">
    <source>
        <dbReference type="ARBA" id="ARBA00022737"/>
    </source>
</evidence>
<evidence type="ECO:0000313" key="5">
    <source>
        <dbReference type="Proteomes" id="UP000799440"/>
    </source>
</evidence>
<feature type="compositionally biased region" description="Acidic residues" evidence="3">
    <location>
        <begin position="115"/>
        <end position="132"/>
    </location>
</feature>
<evidence type="ECO:0000256" key="3">
    <source>
        <dbReference type="SAM" id="MobiDB-lite"/>
    </source>
</evidence>
<dbReference type="OrthoDB" id="26525at2759"/>
<reference evidence="4" key="1">
    <citation type="journal article" date="2020" name="Stud. Mycol.">
        <title>101 Dothideomycetes genomes: a test case for predicting lifestyles and emergence of pathogens.</title>
        <authorList>
            <person name="Haridas S."/>
            <person name="Albert R."/>
            <person name="Binder M."/>
            <person name="Bloem J."/>
            <person name="Labutti K."/>
            <person name="Salamov A."/>
            <person name="Andreopoulos B."/>
            <person name="Baker S."/>
            <person name="Barry K."/>
            <person name="Bills G."/>
            <person name="Bluhm B."/>
            <person name="Cannon C."/>
            <person name="Castanera R."/>
            <person name="Culley D."/>
            <person name="Daum C."/>
            <person name="Ezra D."/>
            <person name="Gonzalez J."/>
            <person name="Henrissat B."/>
            <person name="Kuo A."/>
            <person name="Liang C."/>
            <person name="Lipzen A."/>
            <person name="Lutzoni F."/>
            <person name="Magnuson J."/>
            <person name="Mondo S."/>
            <person name="Nolan M."/>
            <person name="Ohm R."/>
            <person name="Pangilinan J."/>
            <person name="Park H.-J."/>
            <person name="Ramirez L."/>
            <person name="Alfaro M."/>
            <person name="Sun H."/>
            <person name="Tritt A."/>
            <person name="Yoshinaga Y."/>
            <person name="Zwiers L.-H."/>
            <person name="Turgeon B."/>
            <person name="Goodwin S."/>
            <person name="Spatafora J."/>
            <person name="Crous P."/>
            <person name="Grigoriev I."/>
        </authorList>
    </citation>
    <scope>NUCLEOTIDE SEQUENCE</scope>
    <source>
        <strain evidence="4">CBS 119925</strain>
    </source>
</reference>
<organism evidence="4 5">
    <name type="scientific">Sporormia fimetaria CBS 119925</name>
    <dbReference type="NCBI Taxonomy" id="1340428"/>
    <lineage>
        <taxon>Eukaryota</taxon>
        <taxon>Fungi</taxon>
        <taxon>Dikarya</taxon>
        <taxon>Ascomycota</taxon>
        <taxon>Pezizomycotina</taxon>
        <taxon>Dothideomycetes</taxon>
        <taxon>Pleosporomycetidae</taxon>
        <taxon>Pleosporales</taxon>
        <taxon>Sporormiaceae</taxon>
        <taxon>Sporormia</taxon>
    </lineage>
</organism>